<feature type="compositionally biased region" description="Polar residues" evidence="5">
    <location>
        <begin position="1"/>
        <end position="10"/>
    </location>
</feature>
<evidence type="ECO:0000256" key="5">
    <source>
        <dbReference type="SAM" id="MobiDB-lite"/>
    </source>
</evidence>
<evidence type="ECO:0000256" key="1">
    <source>
        <dbReference type="ARBA" id="ARBA00004123"/>
    </source>
</evidence>
<feature type="region of interest" description="Disordered" evidence="5">
    <location>
        <begin position="1"/>
        <end position="77"/>
    </location>
</feature>
<evidence type="ECO:0000256" key="2">
    <source>
        <dbReference type="ARBA" id="ARBA00022737"/>
    </source>
</evidence>
<proteinExistence type="predicted"/>
<accession>K1R8Q0</accession>
<dbReference type="InterPro" id="IPR000637">
    <property type="entry name" value="HMGI/Y_DNA-bd_CS"/>
</dbReference>
<evidence type="ECO:0000313" key="6">
    <source>
        <dbReference type="EMBL" id="EKC30371.1"/>
    </source>
</evidence>
<keyword evidence="4" id="KW-0539">Nucleus</keyword>
<protein>
    <recommendedName>
        <fullName evidence="7">High mobility group protein HMGI-C</fullName>
    </recommendedName>
</protein>
<dbReference type="PRINTS" id="PR00930">
    <property type="entry name" value="HIGHMOBLTYIY"/>
</dbReference>
<dbReference type="HOGENOM" id="CLU_2401744_0_0_1"/>
<keyword evidence="3" id="KW-0238">DNA-binding</keyword>
<dbReference type="SMART" id="SM00384">
    <property type="entry name" value="AT_hook"/>
    <property type="match status" value="3"/>
</dbReference>
<dbReference type="PRINTS" id="PR00929">
    <property type="entry name" value="ATHOOK"/>
</dbReference>
<reference evidence="6" key="1">
    <citation type="journal article" date="2012" name="Nature">
        <title>The oyster genome reveals stress adaptation and complexity of shell formation.</title>
        <authorList>
            <person name="Zhang G."/>
            <person name="Fang X."/>
            <person name="Guo X."/>
            <person name="Li L."/>
            <person name="Luo R."/>
            <person name="Xu F."/>
            <person name="Yang P."/>
            <person name="Zhang L."/>
            <person name="Wang X."/>
            <person name="Qi H."/>
            <person name="Xiong Z."/>
            <person name="Que H."/>
            <person name="Xie Y."/>
            <person name="Holland P.W."/>
            <person name="Paps J."/>
            <person name="Zhu Y."/>
            <person name="Wu F."/>
            <person name="Chen Y."/>
            <person name="Wang J."/>
            <person name="Peng C."/>
            <person name="Meng J."/>
            <person name="Yang L."/>
            <person name="Liu J."/>
            <person name="Wen B."/>
            <person name="Zhang N."/>
            <person name="Huang Z."/>
            <person name="Zhu Q."/>
            <person name="Feng Y."/>
            <person name="Mount A."/>
            <person name="Hedgecock D."/>
            <person name="Xu Z."/>
            <person name="Liu Y."/>
            <person name="Domazet-Loso T."/>
            <person name="Du Y."/>
            <person name="Sun X."/>
            <person name="Zhang S."/>
            <person name="Liu B."/>
            <person name="Cheng P."/>
            <person name="Jiang X."/>
            <person name="Li J."/>
            <person name="Fan D."/>
            <person name="Wang W."/>
            <person name="Fu W."/>
            <person name="Wang T."/>
            <person name="Wang B."/>
            <person name="Zhang J."/>
            <person name="Peng Z."/>
            <person name="Li Y."/>
            <person name="Li N."/>
            <person name="Wang J."/>
            <person name="Chen M."/>
            <person name="He Y."/>
            <person name="Tan F."/>
            <person name="Song X."/>
            <person name="Zheng Q."/>
            <person name="Huang R."/>
            <person name="Yang H."/>
            <person name="Du X."/>
            <person name="Chen L."/>
            <person name="Yang M."/>
            <person name="Gaffney P.M."/>
            <person name="Wang S."/>
            <person name="Luo L."/>
            <person name="She Z."/>
            <person name="Ming Y."/>
            <person name="Huang W."/>
            <person name="Zhang S."/>
            <person name="Huang B."/>
            <person name="Zhang Y."/>
            <person name="Qu T."/>
            <person name="Ni P."/>
            <person name="Miao G."/>
            <person name="Wang J."/>
            <person name="Wang Q."/>
            <person name="Steinberg C.E."/>
            <person name="Wang H."/>
            <person name="Li N."/>
            <person name="Qian L."/>
            <person name="Zhang G."/>
            <person name="Li Y."/>
            <person name="Yang H."/>
            <person name="Liu X."/>
            <person name="Wang J."/>
            <person name="Yin Y."/>
            <person name="Wang J."/>
        </authorList>
    </citation>
    <scope>NUCLEOTIDE SEQUENCE [LARGE SCALE GENOMIC DNA]</scope>
    <source>
        <strain evidence="6">05x7-T-G4-1.051#20</strain>
    </source>
</reference>
<feature type="compositionally biased region" description="Basic residues" evidence="5">
    <location>
        <begin position="40"/>
        <end position="53"/>
    </location>
</feature>
<dbReference type="GO" id="GO:0005634">
    <property type="term" value="C:nucleus"/>
    <property type="evidence" value="ECO:0007669"/>
    <property type="project" value="UniProtKB-SubCell"/>
</dbReference>
<evidence type="ECO:0000256" key="3">
    <source>
        <dbReference type="ARBA" id="ARBA00023125"/>
    </source>
</evidence>
<gene>
    <name evidence="6" type="ORF">CGI_10019785</name>
</gene>
<keyword evidence="2" id="KW-0677">Repeat</keyword>
<dbReference type="InterPro" id="IPR000116">
    <property type="entry name" value="HMGA"/>
</dbReference>
<evidence type="ECO:0000256" key="4">
    <source>
        <dbReference type="ARBA" id="ARBA00023242"/>
    </source>
</evidence>
<name>K1R8Q0_MAGGI</name>
<dbReference type="InParanoid" id="K1R8Q0"/>
<organism evidence="6">
    <name type="scientific">Magallana gigas</name>
    <name type="common">Pacific oyster</name>
    <name type="synonym">Crassostrea gigas</name>
    <dbReference type="NCBI Taxonomy" id="29159"/>
    <lineage>
        <taxon>Eukaryota</taxon>
        <taxon>Metazoa</taxon>
        <taxon>Spiralia</taxon>
        <taxon>Lophotrochozoa</taxon>
        <taxon>Mollusca</taxon>
        <taxon>Bivalvia</taxon>
        <taxon>Autobranchia</taxon>
        <taxon>Pteriomorphia</taxon>
        <taxon>Ostreida</taxon>
        <taxon>Ostreoidea</taxon>
        <taxon>Ostreidae</taxon>
        <taxon>Magallana</taxon>
    </lineage>
</organism>
<dbReference type="AlphaFoldDB" id="K1R8Q0"/>
<dbReference type="GO" id="GO:0000785">
    <property type="term" value="C:chromatin"/>
    <property type="evidence" value="ECO:0007669"/>
    <property type="project" value="InterPro"/>
</dbReference>
<dbReference type="EMBL" id="JH817326">
    <property type="protein sequence ID" value="EKC30371.1"/>
    <property type="molecule type" value="Genomic_DNA"/>
</dbReference>
<dbReference type="GO" id="GO:0003677">
    <property type="term" value="F:DNA binding"/>
    <property type="evidence" value="ECO:0007669"/>
    <property type="project" value="UniProtKB-KW"/>
</dbReference>
<dbReference type="InterPro" id="IPR017956">
    <property type="entry name" value="AT_hook_DNA-bd_motif"/>
</dbReference>
<dbReference type="PROSITE" id="PS00354">
    <property type="entry name" value="HMGI_Y"/>
    <property type="match status" value="1"/>
</dbReference>
<evidence type="ECO:0008006" key="7">
    <source>
        <dbReference type="Google" id="ProtNLM"/>
    </source>
</evidence>
<sequence>MEGGESSSTDKAAEEAPKRGRGRPRKEKTEEPDDAEPKPKRPRGRPKGTFKKPRPTEEKPKGSRGRPRCRISQKDRKEELICGVSSRSFGLDN</sequence>
<feature type="compositionally biased region" description="Basic residues" evidence="5">
    <location>
        <begin position="62"/>
        <end position="71"/>
    </location>
</feature>
<comment type="subcellular location">
    <subcellularLocation>
        <location evidence="1">Nucleus</location>
    </subcellularLocation>
</comment>
<dbReference type="GO" id="GO:0006355">
    <property type="term" value="P:regulation of DNA-templated transcription"/>
    <property type="evidence" value="ECO:0007669"/>
    <property type="project" value="InterPro"/>
</dbReference>
<dbReference type="Pfam" id="PF02178">
    <property type="entry name" value="AT_hook"/>
    <property type="match status" value="3"/>
</dbReference>